<feature type="compositionally biased region" description="Low complexity" evidence="1">
    <location>
        <begin position="1040"/>
        <end position="1075"/>
    </location>
</feature>
<organism evidence="5 6">
    <name type="scientific">Purpureocillium lilacinum</name>
    <name type="common">Paecilomyces lilacinus</name>
    <dbReference type="NCBI Taxonomy" id="33203"/>
    <lineage>
        <taxon>Eukaryota</taxon>
        <taxon>Fungi</taxon>
        <taxon>Dikarya</taxon>
        <taxon>Ascomycota</taxon>
        <taxon>Pezizomycotina</taxon>
        <taxon>Sordariomycetes</taxon>
        <taxon>Hypocreomycetidae</taxon>
        <taxon>Hypocreales</taxon>
        <taxon>Ophiocordycipitaceae</taxon>
        <taxon>Purpureocillium</taxon>
    </lineage>
</organism>
<feature type="region of interest" description="Disordered" evidence="1">
    <location>
        <begin position="1016"/>
        <end position="1089"/>
    </location>
</feature>
<feature type="compositionally biased region" description="Basic residues" evidence="1">
    <location>
        <begin position="416"/>
        <end position="427"/>
    </location>
</feature>
<feature type="compositionally biased region" description="Low complexity" evidence="1">
    <location>
        <begin position="1182"/>
        <end position="1221"/>
    </location>
</feature>
<dbReference type="GO" id="GO:0000981">
    <property type="term" value="F:DNA-binding transcription factor activity, RNA polymerase II-specific"/>
    <property type="evidence" value="ECO:0007669"/>
    <property type="project" value="InterPro"/>
</dbReference>
<feature type="compositionally biased region" description="Low complexity" evidence="1">
    <location>
        <begin position="1241"/>
        <end position="1254"/>
    </location>
</feature>
<dbReference type="EMBL" id="LCWV01000005">
    <property type="protein sequence ID" value="PWI72732.1"/>
    <property type="molecule type" value="Genomic_DNA"/>
</dbReference>
<dbReference type="Gene3D" id="4.10.240.10">
    <property type="entry name" value="Zn(2)-C6 fungal-type DNA-binding domain"/>
    <property type="match status" value="1"/>
</dbReference>
<dbReference type="Pfam" id="PF12955">
    <property type="entry name" value="Vps3844_C"/>
    <property type="match status" value="1"/>
</dbReference>
<feature type="region of interest" description="Disordered" evidence="1">
    <location>
        <begin position="1169"/>
        <end position="1254"/>
    </location>
</feature>
<dbReference type="PANTHER" id="PTHR36853:SF1">
    <property type="entry name" value="DUF3844 DOMAIN-CONTAINING PROTEIN"/>
    <property type="match status" value="1"/>
</dbReference>
<name>A0A2U3EE23_PURLI</name>
<dbReference type="InterPro" id="IPR053065">
    <property type="entry name" value="Archenteron_Induction-Rel"/>
</dbReference>
<comment type="caution">
    <text evidence="5">The sequence shown here is derived from an EMBL/GenBank/DDBJ whole genome shotgun (WGS) entry which is preliminary data.</text>
</comment>
<feature type="region of interest" description="Disordered" evidence="1">
    <location>
        <begin position="236"/>
        <end position="256"/>
    </location>
</feature>
<feature type="compositionally biased region" description="Basic and acidic residues" evidence="1">
    <location>
        <begin position="1076"/>
        <end position="1088"/>
    </location>
</feature>
<feature type="chain" id="PRO_5015452016" description="Vacuolar sorting protein Vps3844 C-terminal domain-containing protein" evidence="3">
    <location>
        <begin position="20"/>
        <end position="1307"/>
    </location>
</feature>
<evidence type="ECO:0000256" key="1">
    <source>
        <dbReference type="SAM" id="MobiDB-lite"/>
    </source>
</evidence>
<evidence type="ECO:0000259" key="4">
    <source>
        <dbReference type="Pfam" id="PF12955"/>
    </source>
</evidence>
<dbReference type="PANTHER" id="PTHR36853">
    <property type="entry name" value="EXPRESSED PROTEIN"/>
    <property type="match status" value="1"/>
</dbReference>
<feature type="region of interest" description="Disordered" evidence="1">
    <location>
        <begin position="564"/>
        <end position="623"/>
    </location>
</feature>
<gene>
    <name evidence="5" type="ORF">PCL_09747</name>
</gene>
<keyword evidence="2" id="KW-1133">Transmembrane helix</keyword>
<evidence type="ECO:0000313" key="6">
    <source>
        <dbReference type="Proteomes" id="UP000245956"/>
    </source>
</evidence>
<reference evidence="5 6" key="1">
    <citation type="journal article" date="2016" name="Front. Microbiol.">
        <title>Genome and transcriptome sequences reveal the specific parasitism of the nematophagous Purpureocillium lilacinum 36-1.</title>
        <authorList>
            <person name="Xie J."/>
            <person name="Li S."/>
            <person name="Mo C."/>
            <person name="Xiao X."/>
            <person name="Peng D."/>
            <person name="Wang G."/>
            <person name="Xiao Y."/>
        </authorList>
    </citation>
    <scope>NUCLEOTIDE SEQUENCE [LARGE SCALE GENOMIC DNA]</scope>
    <source>
        <strain evidence="5 6">36-1</strain>
    </source>
</reference>
<keyword evidence="2" id="KW-0472">Membrane</keyword>
<evidence type="ECO:0000256" key="2">
    <source>
        <dbReference type="SAM" id="Phobius"/>
    </source>
</evidence>
<dbReference type="InterPro" id="IPR036864">
    <property type="entry name" value="Zn2-C6_fun-type_DNA-bd_sf"/>
</dbReference>
<evidence type="ECO:0000313" key="5">
    <source>
        <dbReference type="EMBL" id="PWI72732.1"/>
    </source>
</evidence>
<dbReference type="InterPro" id="IPR024382">
    <property type="entry name" value="Vps3844_C"/>
</dbReference>
<accession>A0A2U3EE23</accession>
<dbReference type="GO" id="GO:0005783">
    <property type="term" value="C:endoplasmic reticulum"/>
    <property type="evidence" value="ECO:0007669"/>
    <property type="project" value="TreeGrafter"/>
</dbReference>
<dbReference type="Proteomes" id="UP000245956">
    <property type="component" value="Unassembled WGS sequence"/>
</dbReference>
<keyword evidence="2" id="KW-0812">Transmembrane</keyword>
<feature type="transmembrane region" description="Helical" evidence="2">
    <location>
        <begin position="338"/>
        <end position="360"/>
    </location>
</feature>
<feature type="compositionally biased region" description="Low complexity" evidence="1">
    <location>
        <begin position="583"/>
        <end position="604"/>
    </location>
</feature>
<sequence length="1307" mass="141668">MKLTAGLLAALAGCAAAAAQPAAEVFLVPTREASSSKTPSMSRSLARLVLLQRLAPTGQGPSVHDIPTNTDVDAAVSAMNTFGKPPPALFANAASEPPSQLVMMLEGMTEEQIQSVGRQFKTKPAFTIADPPSSNAHDELIRIDFSRAGVSNDNRCSVQQVVNPLEECWGGKQAAVAKFDVKKDPDVLKQVTQKLAQLSKLAKAGELETAIILLPSTATSKSWSDQSQELRRRQAEQVMTSLDKSVQSPAPSTPTGQSTIFTAKGPIAACFNSKDSCIQATGNCSQHGSCLNKYANEDGTDGKEICYACHCLSTRTNNGSLTHWAGPTCAKSDISAPFWLFAGFTLAIVGILWMAISMLFNVGEEKLPGVIGAGVSRSNGFDGTSGFYGGRTGRKERLASPRLDEESRAREPRNLAKQRRNRTRHATRARISLPELTAQRLRGARAKAKGSCGWYSRARARFVVQAMSAATTTTASSGRTPDKSKLPTAKWGAACAPCASAKAKCIRSDETPGAKCDRCQRLLKDCTGQVHRPRKKRQSKPSRTAQIEERLNGLVNLLQASGELNGPRSVQASPHSHSQKLETQTPTPTQQTPSASGSSTTATSHPQHEYGGGGGGGSAWTIPPSYNEHAVPACICRPESGDAPPPPESDDVLLDLYRRDMQPVFPFVIIPPDCDAGTLYASRPFLMSAIRMVASFRSLRSMRAQMYHLMTHLADHLLIRSARSLDLLQGIIVMLGWYQYHCFMHAQMNNLLYLATSLVAELGLNKPPVLREQTSLMVARPVEPPARTNEERRALAGVWFMTSAMATNFGRIEPMRYSSYLQKCVRELEASREYDSDATVVFLVRVQHLTERIWDVNSGEREQDFIPGIPSAPSSAYILAFQNELDRLRNSLPHHLKMDSTMQVYINTALLRLYEPPVADMALIRQLSESLTMGSAGSGTPLDRIYQTSSALRLWFDTWLSVPVSVYYRQPAAIAAQLVYALTMLGRWAKLATPRTMYEGGTPMPRCSSAGNTSLAVYNADPQQPPAARESGLGTKATSAAAAAAAAAAAHRSHNPNQGGPSSSSSSSQQGPWSHLRCDSKDCTHETEPGLPAAVGALQSQLQMQPGLTVNIPEILSAICSRFEQVNSSFHVAASSESGKLDGNIWSFSALKVRITRVKLERWAELVSAGAEASSNREGGDNSHNGNDNNKQPPQQQQQLQQQQQQQQHPHQQQQQQQQPPVTTGGGGGGPPAQWRGSYPQQQQHQGMGGDMHQFGSLAQDQTQIQNFLGSTPWTSDMLDGIDPTVWFDGYLDWGAVVMNSMGTVEQ</sequence>
<keyword evidence="3" id="KW-0732">Signal</keyword>
<feature type="signal peptide" evidence="3">
    <location>
        <begin position="1"/>
        <end position="19"/>
    </location>
</feature>
<feature type="domain" description="Vacuolar sorting protein Vps3844 C-terminal" evidence="4">
    <location>
        <begin position="270"/>
        <end position="373"/>
    </location>
</feature>
<protein>
    <recommendedName>
        <fullName evidence="4">Vacuolar sorting protein Vps3844 C-terminal domain-containing protein</fullName>
    </recommendedName>
</protein>
<proteinExistence type="predicted"/>
<dbReference type="CDD" id="cd12148">
    <property type="entry name" value="fungal_TF_MHR"/>
    <property type="match status" value="1"/>
</dbReference>
<feature type="region of interest" description="Disordered" evidence="1">
    <location>
        <begin position="386"/>
        <end position="427"/>
    </location>
</feature>
<evidence type="ECO:0000256" key="3">
    <source>
        <dbReference type="SAM" id="SignalP"/>
    </source>
</evidence>
<feature type="compositionally biased region" description="Polar residues" evidence="1">
    <location>
        <begin position="237"/>
        <end position="256"/>
    </location>
</feature>
<feature type="compositionally biased region" description="Basic and acidic residues" evidence="1">
    <location>
        <begin position="393"/>
        <end position="414"/>
    </location>
</feature>
<dbReference type="GO" id="GO:0008270">
    <property type="term" value="F:zinc ion binding"/>
    <property type="evidence" value="ECO:0007669"/>
    <property type="project" value="InterPro"/>
</dbReference>